<dbReference type="Proteomes" id="UP000828390">
    <property type="component" value="Unassembled WGS sequence"/>
</dbReference>
<proteinExistence type="predicted"/>
<accession>A0A9D3YLH4</accession>
<dbReference type="AlphaFoldDB" id="A0A9D3YLH4"/>
<comment type="caution">
    <text evidence="1">The sequence shown here is derived from an EMBL/GenBank/DDBJ whole genome shotgun (WGS) entry which is preliminary data.</text>
</comment>
<organism evidence="1 2">
    <name type="scientific">Dreissena polymorpha</name>
    <name type="common">Zebra mussel</name>
    <name type="synonym">Mytilus polymorpha</name>
    <dbReference type="NCBI Taxonomy" id="45954"/>
    <lineage>
        <taxon>Eukaryota</taxon>
        <taxon>Metazoa</taxon>
        <taxon>Spiralia</taxon>
        <taxon>Lophotrochozoa</taxon>
        <taxon>Mollusca</taxon>
        <taxon>Bivalvia</taxon>
        <taxon>Autobranchia</taxon>
        <taxon>Heteroconchia</taxon>
        <taxon>Euheterodonta</taxon>
        <taxon>Imparidentia</taxon>
        <taxon>Neoheterodontei</taxon>
        <taxon>Myida</taxon>
        <taxon>Dreissenoidea</taxon>
        <taxon>Dreissenidae</taxon>
        <taxon>Dreissena</taxon>
    </lineage>
</organism>
<gene>
    <name evidence="1" type="ORF">DPMN_078017</name>
</gene>
<evidence type="ECO:0000313" key="2">
    <source>
        <dbReference type="Proteomes" id="UP000828390"/>
    </source>
</evidence>
<reference evidence="1" key="2">
    <citation type="submission" date="2020-11" db="EMBL/GenBank/DDBJ databases">
        <authorList>
            <person name="McCartney M.A."/>
            <person name="Auch B."/>
            <person name="Kono T."/>
            <person name="Mallez S."/>
            <person name="Becker A."/>
            <person name="Gohl D.M."/>
            <person name="Silverstein K.A.T."/>
            <person name="Koren S."/>
            <person name="Bechman K.B."/>
            <person name="Herman A."/>
            <person name="Abrahante J.E."/>
            <person name="Garbe J."/>
        </authorList>
    </citation>
    <scope>NUCLEOTIDE SEQUENCE</scope>
    <source>
        <strain evidence="1">Duluth1</strain>
        <tissue evidence="1">Whole animal</tissue>
    </source>
</reference>
<name>A0A9D3YLH4_DREPO</name>
<dbReference type="EMBL" id="JAIWYP010000015">
    <property type="protein sequence ID" value="KAH3702989.1"/>
    <property type="molecule type" value="Genomic_DNA"/>
</dbReference>
<evidence type="ECO:0000313" key="1">
    <source>
        <dbReference type="EMBL" id="KAH3702989.1"/>
    </source>
</evidence>
<reference evidence="1" key="1">
    <citation type="journal article" date="2019" name="bioRxiv">
        <title>The Genome of the Zebra Mussel, Dreissena polymorpha: A Resource for Invasive Species Research.</title>
        <authorList>
            <person name="McCartney M.A."/>
            <person name="Auch B."/>
            <person name="Kono T."/>
            <person name="Mallez S."/>
            <person name="Zhang Y."/>
            <person name="Obille A."/>
            <person name="Becker A."/>
            <person name="Abrahante J.E."/>
            <person name="Garbe J."/>
            <person name="Badalamenti J.P."/>
            <person name="Herman A."/>
            <person name="Mangelson H."/>
            <person name="Liachko I."/>
            <person name="Sullivan S."/>
            <person name="Sone E.D."/>
            <person name="Koren S."/>
            <person name="Silverstein K.A.T."/>
            <person name="Beckman K.B."/>
            <person name="Gohl D.M."/>
        </authorList>
    </citation>
    <scope>NUCLEOTIDE SEQUENCE</scope>
    <source>
        <strain evidence="1">Duluth1</strain>
        <tissue evidence="1">Whole animal</tissue>
    </source>
</reference>
<sequence length="114" mass="13341">MAPENRIDLLTDALLHFGQKMKNILGSSLPDKLARAEERKSKEALQEILEPFAENHSLSPAERYCLALEELTKYRVVSVADETKDKKRYTALNYYAWLFKFKDFKLNYSHFILI</sequence>
<protein>
    <submittedName>
        <fullName evidence="1">Uncharacterized protein</fullName>
    </submittedName>
</protein>
<keyword evidence="2" id="KW-1185">Reference proteome</keyword>